<sequence length="336" mass="37876">MPSDPEDDYIPWIQQFCELFGHDYFVQVSQEFIEDDFNLTGLSSQVPFYREALYTILDYQVETAEDHPNTSTPAPTATTTATTASTTTTVPTGATPNNNNNNNNTSNTNNNNIYNTNTGINDSRASTSKSKSSNPPAPELPNKALLAHSAELLYGLIHARFIVSKQGLTAMASKFEKNDFGSCPRYFCDGMHLIPVGATDIPGQETVRLYCPCCNDIYIPSSSRYLNIDGAYFGTTFPGLLVKMFPEIENQCRIRINKFSQNDFGLKLFGFKINELSSTGPRMKWLRMHPKTPEEKKEYDFCEYSVPKLTYEDEEEEDEMDEDDEDNDDDKTMASE</sequence>
<dbReference type="Gene3D" id="1.10.1820.10">
    <property type="entry name" value="protein kinase ck2 holoenzyme, chain C, domain 1"/>
    <property type="match status" value="1"/>
</dbReference>
<comment type="function">
    <text evidence="2 3">Regulatory subunit of casein kinase II/CK2. As part of the kinase complex regulates the basal catalytic activity of the alpha subunit a constitutively active serine/threonine-protein kinase that phosphorylates a large number of substrates containing acidic residues C-terminal to the phosphorylated serine or threonine.</text>
</comment>
<proteinExistence type="inferred from homology"/>
<comment type="similarity">
    <text evidence="1 3">Belongs to the casein kinase 2 subunit beta family.</text>
</comment>
<dbReference type="PRINTS" id="PR00472">
    <property type="entry name" value="CASNKINASEII"/>
</dbReference>
<dbReference type="Pfam" id="PF01214">
    <property type="entry name" value="CK_II_beta"/>
    <property type="match status" value="2"/>
</dbReference>
<dbReference type="InterPro" id="IPR000704">
    <property type="entry name" value="Casein_kinase_II_reg-sub"/>
</dbReference>
<evidence type="ECO:0000256" key="2">
    <source>
        <dbReference type="ARBA" id="ARBA00045899"/>
    </source>
</evidence>
<evidence type="ECO:0000256" key="1">
    <source>
        <dbReference type="ARBA" id="ARBA00006941"/>
    </source>
</evidence>
<dbReference type="SMART" id="SM01085">
    <property type="entry name" value="CK_II_beta"/>
    <property type="match status" value="1"/>
</dbReference>
<evidence type="ECO:0000256" key="3">
    <source>
        <dbReference type="RuleBase" id="RU361268"/>
    </source>
</evidence>
<dbReference type="InterPro" id="IPR016149">
    <property type="entry name" value="Casein_kin_II_reg-sub_N"/>
</dbReference>
<evidence type="ECO:0000256" key="4">
    <source>
        <dbReference type="SAM" id="MobiDB-lite"/>
    </source>
</evidence>
<dbReference type="RefSeq" id="XP_066831457.1">
    <property type="nucleotide sequence ID" value="XM_066974749.1"/>
</dbReference>
<name>A0ABP0ZSW4_9ASCO</name>
<protein>
    <recommendedName>
        <fullName evidence="3">Casein kinase II subunit beta</fullName>
        <shortName evidence="3">CK II beta</shortName>
    </recommendedName>
</protein>
<dbReference type="EMBL" id="OZ022409">
    <property type="protein sequence ID" value="CAK9440419.1"/>
    <property type="molecule type" value="Genomic_DNA"/>
</dbReference>
<accession>A0ABP0ZSW4</accession>
<dbReference type="PANTHER" id="PTHR11740:SF0">
    <property type="entry name" value="CASEIN KINASE II SUBUNIT BETA"/>
    <property type="match status" value="1"/>
</dbReference>
<evidence type="ECO:0000313" key="6">
    <source>
        <dbReference type="Proteomes" id="UP001497383"/>
    </source>
</evidence>
<feature type="compositionally biased region" description="Acidic residues" evidence="4">
    <location>
        <begin position="312"/>
        <end position="329"/>
    </location>
</feature>
<dbReference type="InterPro" id="IPR035991">
    <property type="entry name" value="Casein_kinase_II_beta-like"/>
</dbReference>
<evidence type="ECO:0000313" key="5">
    <source>
        <dbReference type="EMBL" id="CAK9440419.1"/>
    </source>
</evidence>
<organism evidence="5 6">
    <name type="scientific">Lodderomyces beijingensis</name>
    <dbReference type="NCBI Taxonomy" id="1775926"/>
    <lineage>
        <taxon>Eukaryota</taxon>
        <taxon>Fungi</taxon>
        <taxon>Dikarya</taxon>
        <taxon>Ascomycota</taxon>
        <taxon>Saccharomycotina</taxon>
        <taxon>Pichiomycetes</taxon>
        <taxon>Debaryomycetaceae</taxon>
        <taxon>Candida/Lodderomyces clade</taxon>
        <taxon>Lodderomyces</taxon>
    </lineage>
</organism>
<dbReference type="SUPFAM" id="SSF57798">
    <property type="entry name" value="Casein kinase II beta subunit"/>
    <property type="match status" value="2"/>
</dbReference>
<dbReference type="Proteomes" id="UP001497383">
    <property type="component" value="Chromosome 5"/>
</dbReference>
<comment type="subunit">
    <text evidence="3">Tetramer of two alpha and two beta subunits.</text>
</comment>
<dbReference type="PROSITE" id="PS01101">
    <property type="entry name" value="CK2_BETA"/>
    <property type="match status" value="1"/>
</dbReference>
<reference evidence="5 6" key="1">
    <citation type="submission" date="2024-03" db="EMBL/GenBank/DDBJ databases">
        <authorList>
            <person name="Brejova B."/>
        </authorList>
    </citation>
    <scope>NUCLEOTIDE SEQUENCE [LARGE SCALE GENOMIC DNA]</scope>
    <source>
        <strain evidence="5 6">CBS 14171</strain>
    </source>
</reference>
<feature type="region of interest" description="Disordered" evidence="4">
    <location>
        <begin position="65"/>
        <end position="141"/>
    </location>
</feature>
<feature type="compositionally biased region" description="Low complexity" evidence="4">
    <location>
        <begin position="69"/>
        <end position="133"/>
    </location>
</feature>
<dbReference type="GeneID" id="92209715"/>
<dbReference type="Gene3D" id="2.20.25.20">
    <property type="match status" value="1"/>
</dbReference>
<dbReference type="PANTHER" id="PTHR11740">
    <property type="entry name" value="CASEIN KINASE II SUBUNIT BETA"/>
    <property type="match status" value="1"/>
</dbReference>
<keyword evidence="6" id="KW-1185">Reference proteome</keyword>
<gene>
    <name evidence="5" type="ORF">LODBEIA_P45190</name>
</gene>
<feature type="region of interest" description="Disordered" evidence="4">
    <location>
        <begin position="310"/>
        <end position="336"/>
    </location>
</feature>